<dbReference type="AlphaFoldDB" id="A0A1B0BCR6"/>
<dbReference type="Pfam" id="PF14772">
    <property type="entry name" value="NYD-SP28"/>
    <property type="match status" value="1"/>
</dbReference>
<feature type="region of interest" description="Disordered" evidence="2">
    <location>
        <begin position="27"/>
        <end position="56"/>
    </location>
</feature>
<dbReference type="EnsemblMetazoa" id="GPPI025942-RA">
    <property type="protein sequence ID" value="GPPI025942-PA"/>
    <property type="gene ID" value="GPPI025942"/>
</dbReference>
<feature type="domain" description="Dynein regulatory complex protein 1/2 N-terminal" evidence="3">
    <location>
        <begin position="48"/>
        <end position="144"/>
    </location>
</feature>
<evidence type="ECO:0000256" key="2">
    <source>
        <dbReference type="SAM" id="MobiDB-lite"/>
    </source>
</evidence>
<sequence>MAAAAATTDATLPAIGQQITIDAPMYITDEDLAPPPPPPKKKKPTKAELMERRKQEEIEFKQLEMREELKRELAMSKKTAEKGQKEWEEMCKEIKIKELRSELEEWEIKTSRILKQKDDKIALLIDDMIVTEEMHKRNYSAQMQVMEFLSGRRLKFVSFFAKKKKINIMKSRLDAMRAFHETANLLYETQTSDMVHEYYDEIKDREQVTNDIKVKCENVMHANNVVVENQMLSDYQIFLDKRDDRVNTEIEKRYRLRDSIISNMRFLHKQLTTFLESLRNASLDVRKYERVNMLMERQKNFVIESQKLNDVEARSSRIYMDLQRDMLHIGADAQRKIKDLRLEHAYFVQMRKNIETEMKQDRQETYEKLKILTFHCFETNKKYKKLKKYGELLLSLAANCRKLQTESEKVVPWGDFEKPIDIEDDKIEFKLNVLDLKTHVDLDEEVRISFHSFLCLSFTYISYSLSHRKELDAQIELMSTFWRRQAIAEAQIVLLTEKKMKLELENQKYINKIKRMSKVDDVAELTKTLTVDCVLPERKVPRPRCKASMFTRPP</sequence>
<accession>A0A1B0BCR6</accession>
<evidence type="ECO:0000313" key="5">
    <source>
        <dbReference type="Proteomes" id="UP000092460"/>
    </source>
</evidence>
<reference evidence="4" key="2">
    <citation type="submission" date="2020-05" db="UniProtKB">
        <authorList>
            <consortium name="EnsemblMetazoa"/>
        </authorList>
    </citation>
    <scope>IDENTIFICATION</scope>
    <source>
        <strain evidence="4">IAEA</strain>
    </source>
</reference>
<dbReference type="Proteomes" id="UP000092460">
    <property type="component" value="Unassembled WGS sequence"/>
</dbReference>
<dbReference type="EMBL" id="JXJN01012085">
    <property type="status" value="NOT_ANNOTATED_CDS"/>
    <property type="molecule type" value="Genomic_DNA"/>
</dbReference>
<evidence type="ECO:0000259" key="3">
    <source>
        <dbReference type="Pfam" id="PF14772"/>
    </source>
</evidence>
<keyword evidence="5" id="KW-1185">Reference proteome</keyword>
<evidence type="ECO:0000313" key="4">
    <source>
        <dbReference type="EnsemblMetazoa" id="GPPI025942-PA"/>
    </source>
</evidence>
<dbReference type="InterPro" id="IPR039505">
    <property type="entry name" value="DRC1/2_N"/>
</dbReference>
<name>A0A1B0BCR6_9MUSC</name>
<feature type="compositionally biased region" description="Basic and acidic residues" evidence="2">
    <location>
        <begin position="45"/>
        <end position="56"/>
    </location>
</feature>
<proteinExistence type="predicted"/>
<protein>
    <recommendedName>
        <fullName evidence="3">Dynein regulatory complex protein 1/2 N-terminal domain-containing protein</fullName>
    </recommendedName>
</protein>
<evidence type="ECO:0000256" key="1">
    <source>
        <dbReference type="SAM" id="Coils"/>
    </source>
</evidence>
<reference evidence="5" key="1">
    <citation type="submission" date="2015-01" db="EMBL/GenBank/DDBJ databases">
        <authorList>
            <person name="Aksoy S."/>
            <person name="Warren W."/>
            <person name="Wilson R.K."/>
        </authorList>
    </citation>
    <scope>NUCLEOTIDE SEQUENCE [LARGE SCALE GENOMIC DNA]</scope>
    <source>
        <strain evidence="5">IAEA</strain>
    </source>
</reference>
<dbReference type="VEuPathDB" id="VectorBase:GPPI025942"/>
<keyword evidence="1" id="KW-0175">Coiled coil</keyword>
<feature type="coiled-coil region" evidence="1">
    <location>
        <begin position="492"/>
        <end position="519"/>
    </location>
</feature>
<organism evidence="4 5">
    <name type="scientific">Glossina palpalis gambiensis</name>
    <dbReference type="NCBI Taxonomy" id="67801"/>
    <lineage>
        <taxon>Eukaryota</taxon>
        <taxon>Metazoa</taxon>
        <taxon>Ecdysozoa</taxon>
        <taxon>Arthropoda</taxon>
        <taxon>Hexapoda</taxon>
        <taxon>Insecta</taxon>
        <taxon>Pterygota</taxon>
        <taxon>Neoptera</taxon>
        <taxon>Endopterygota</taxon>
        <taxon>Diptera</taxon>
        <taxon>Brachycera</taxon>
        <taxon>Muscomorpha</taxon>
        <taxon>Hippoboscoidea</taxon>
        <taxon>Glossinidae</taxon>
        <taxon>Glossina</taxon>
    </lineage>
</organism>